<keyword evidence="3" id="KW-1185">Reference proteome</keyword>
<reference evidence="1" key="1">
    <citation type="submission" date="2015-09" db="EMBL/GenBank/DDBJ databases">
        <title>Draft Genome Sequences of Two Novel Amoeba-resistant Intranuclear Bacteria, Candidatus Berkiella cookevillensis and Candidatus Berkiella aquae.</title>
        <authorList>
            <person name="Mehari Y.T."/>
            <person name="Arivett B.A."/>
            <person name="Farone A.L."/>
            <person name="Gunderson J.H."/>
            <person name="Farone M.B."/>
        </authorList>
    </citation>
    <scope>NUCLEOTIDE SEQUENCE [LARGE SCALE GENOMIC DNA]</scope>
    <source>
        <strain evidence="1">CC99</strain>
    </source>
</reference>
<dbReference type="EMBL" id="LKHV02000002">
    <property type="protein sequence ID" value="MCS5709766.1"/>
    <property type="molecule type" value="Genomic_DNA"/>
</dbReference>
<name>A0A0Q9YLV3_9GAMM</name>
<sequence length="252" mass="29732">MKLQVSSDTKKKPQILAIASNRVEEWFNESWKWLARLRTAILIRVSHRKRLSTRTMRHDQRQAISKLLHVLLHYLDLKTMQIGFYHDESQTFVHLTLEFLAKKANLPLRRAQRAMSWLYESGYVSGFRQSSFDIQTGEYTHKPSIRKVNEKLLFDLGITTYALQKARKRSSQQQQRKMLTRIIPNQLTSTTTNQNKDYLQKEVDHLIAQFTQQSSEERNKKIALRQSKLHKMTLLFPNLSQNEIESMLPASY</sequence>
<organism evidence="1">
    <name type="scientific">Candidatus Berkiella cookevillensis</name>
    <dbReference type="NCBI Taxonomy" id="437022"/>
    <lineage>
        <taxon>Bacteria</taxon>
        <taxon>Pseudomonadati</taxon>
        <taxon>Pseudomonadota</taxon>
        <taxon>Gammaproteobacteria</taxon>
        <taxon>Candidatus Berkiellales</taxon>
        <taxon>Candidatus Berkiellaceae</taxon>
        <taxon>Candidatus Berkiella</taxon>
    </lineage>
</organism>
<protein>
    <recommendedName>
        <fullName evidence="4">Replication protein</fullName>
    </recommendedName>
</protein>
<dbReference type="Proteomes" id="UP000051494">
    <property type="component" value="Unassembled WGS sequence"/>
</dbReference>
<dbReference type="AlphaFoldDB" id="A0A0Q9YLV3"/>
<evidence type="ECO:0000313" key="2">
    <source>
        <dbReference type="EMBL" id="MCS5709766.1"/>
    </source>
</evidence>
<dbReference type="OrthoDB" id="5918726at2"/>
<gene>
    <name evidence="2" type="ORF">CC99x_012740</name>
    <name evidence="1" type="ORF">CC99x_02334</name>
</gene>
<dbReference type="EMBL" id="LKHV01000016">
    <property type="protein sequence ID" value="KRG17473.1"/>
    <property type="molecule type" value="Genomic_DNA"/>
</dbReference>
<accession>A0A0Q9YLV3</accession>
<reference evidence="2" key="3">
    <citation type="submission" date="2021-06" db="EMBL/GenBank/DDBJ databases">
        <title>Genomic Description and Analysis of Intracellular Bacteria, Candidatus Berkiella cookevillensis and Candidatus Berkiella aquae.</title>
        <authorList>
            <person name="Kidane D.T."/>
            <person name="Mehari Y.T."/>
            <person name="Rice F.C."/>
            <person name="Arivett B.A."/>
            <person name="Farone A.L."/>
            <person name="Berk S.G."/>
            <person name="Farone M.B."/>
        </authorList>
    </citation>
    <scope>NUCLEOTIDE SEQUENCE</scope>
    <source>
        <strain evidence="2">CC99</strain>
    </source>
</reference>
<evidence type="ECO:0000313" key="1">
    <source>
        <dbReference type="EMBL" id="KRG17473.1"/>
    </source>
</evidence>
<comment type="caution">
    <text evidence="1">The sequence shown here is derived from an EMBL/GenBank/DDBJ whole genome shotgun (WGS) entry which is preliminary data.</text>
</comment>
<dbReference type="RefSeq" id="WP_057625428.1">
    <property type="nucleotide sequence ID" value="NZ_LKHV02000002.1"/>
</dbReference>
<evidence type="ECO:0000313" key="3">
    <source>
        <dbReference type="Proteomes" id="UP000051494"/>
    </source>
</evidence>
<reference evidence="2" key="2">
    <citation type="journal article" date="2016" name="Genome Announc.">
        <title>Draft Genome Sequences of Two Novel Amoeba-Resistant Intranuclear Bacteria, 'Candidatus Berkiella cookevillensis' and 'Candidatus Berkiella aquae'.</title>
        <authorList>
            <person name="Mehari Y.T."/>
            <person name="Arivett B.A."/>
            <person name="Farone A.L."/>
            <person name="Gunderson J.H."/>
            <person name="Farone M.B."/>
        </authorList>
    </citation>
    <scope>NUCLEOTIDE SEQUENCE</scope>
    <source>
        <strain evidence="2">CC99</strain>
    </source>
</reference>
<proteinExistence type="predicted"/>
<evidence type="ECO:0008006" key="4">
    <source>
        <dbReference type="Google" id="ProtNLM"/>
    </source>
</evidence>